<organism evidence="1 2">
    <name type="scientific">Lophiotrema nucula</name>
    <dbReference type="NCBI Taxonomy" id="690887"/>
    <lineage>
        <taxon>Eukaryota</taxon>
        <taxon>Fungi</taxon>
        <taxon>Dikarya</taxon>
        <taxon>Ascomycota</taxon>
        <taxon>Pezizomycotina</taxon>
        <taxon>Dothideomycetes</taxon>
        <taxon>Pleosporomycetidae</taxon>
        <taxon>Pleosporales</taxon>
        <taxon>Lophiotremataceae</taxon>
        <taxon>Lophiotrema</taxon>
    </lineage>
</organism>
<evidence type="ECO:0000313" key="2">
    <source>
        <dbReference type="Proteomes" id="UP000799770"/>
    </source>
</evidence>
<dbReference type="AlphaFoldDB" id="A0A6A5YRB0"/>
<name>A0A6A5YRB0_9PLEO</name>
<evidence type="ECO:0000313" key="1">
    <source>
        <dbReference type="EMBL" id="KAF2109513.1"/>
    </source>
</evidence>
<dbReference type="Proteomes" id="UP000799770">
    <property type="component" value="Unassembled WGS sequence"/>
</dbReference>
<dbReference type="EMBL" id="ML977342">
    <property type="protein sequence ID" value="KAF2109513.1"/>
    <property type="molecule type" value="Genomic_DNA"/>
</dbReference>
<reference evidence="1" key="1">
    <citation type="journal article" date="2020" name="Stud. Mycol.">
        <title>101 Dothideomycetes genomes: a test case for predicting lifestyles and emergence of pathogens.</title>
        <authorList>
            <person name="Haridas S."/>
            <person name="Albert R."/>
            <person name="Binder M."/>
            <person name="Bloem J."/>
            <person name="Labutti K."/>
            <person name="Salamov A."/>
            <person name="Andreopoulos B."/>
            <person name="Baker S."/>
            <person name="Barry K."/>
            <person name="Bills G."/>
            <person name="Bluhm B."/>
            <person name="Cannon C."/>
            <person name="Castanera R."/>
            <person name="Culley D."/>
            <person name="Daum C."/>
            <person name="Ezra D."/>
            <person name="Gonzalez J."/>
            <person name="Henrissat B."/>
            <person name="Kuo A."/>
            <person name="Liang C."/>
            <person name="Lipzen A."/>
            <person name="Lutzoni F."/>
            <person name="Magnuson J."/>
            <person name="Mondo S."/>
            <person name="Nolan M."/>
            <person name="Ohm R."/>
            <person name="Pangilinan J."/>
            <person name="Park H.-J."/>
            <person name="Ramirez L."/>
            <person name="Alfaro M."/>
            <person name="Sun H."/>
            <person name="Tritt A."/>
            <person name="Yoshinaga Y."/>
            <person name="Zwiers L.-H."/>
            <person name="Turgeon B."/>
            <person name="Goodwin S."/>
            <person name="Spatafora J."/>
            <person name="Crous P."/>
            <person name="Grigoriev I."/>
        </authorList>
    </citation>
    <scope>NUCLEOTIDE SEQUENCE</scope>
    <source>
        <strain evidence="1">CBS 627.86</strain>
    </source>
</reference>
<gene>
    <name evidence="1" type="ORF">BDV96DRAFT_604834</name>
</gene>
<accession>A0A6A5YRB0</accession>
<protein>
    <submittedName>
        <fullName evidence="1">Uncharacterized protein</fullName>
    </submittedName>
</protein>
<keyword evidence="2" id="KW-1185">Reference proteome</keyword>
<sequence length="148" mass="16673">MASQGDPALASALQAMNISGISTAAQQEHFTARIEIMEEQFKAVQAALSVAENNQHLKLTEFKDTLQRLRSSIVAAGPWVLHTFNEYEEFRKLVNGVQIGREQDRATVQYLSNRKADIESSGANIDRLFRECEEIGRQRLICDHYPPP</sequence>
<proteinExistence type="predicted"/>